<evidence type="ECO:0000259" key="3">
    <source>
        <dbReference type="Pfam" id="PF20239"/>
    </source>
</evidence>
<feature type="domain" description="RNA polymerase sigma-70 region 2" evidence="2">
    <location>
        <begin position="30"/>
        <end position="75"/>
    </location>
</feature>
<evidence type="ECO:0000313" key="5">
    <source>
        <dbReference type="Proteomes" id="UP000027982"/>
    </source>
</evidence>
<proteinExistence type="inferred from homology"/>
<dbReference type="SUPFAM" id="SSF48452">
    <property type="entry name" value="TPR-like"/>
    <property type="match status" value="1"/>
</dbReference>
<dbReference type="PANTHER" id="PTHR47756">
    <property type="entry name" value="BLL6612 PROTEIN-RELATED"/>
    <property type="match status" value="1"/>
</dbReference>
<organism evidence="4 5">
    <name type="scientific">Fimbriimonas ginsengisoli Gsoil 348</name>
    <dbReference type="NCBI Taxonomy" id="661478"/>
    <lineage>
        <taxon>Bacteria</taxon>
        <taxon>Bacillati</taxon>
        <taxon>Armatimonadota</taxon>
        <taxon>Fimbriimonadia</taxon>
        <taxon>Fimbriimonadales</taxon>
        <taxon>Fimbriimonadaceae</taxon>
        <taxon>Fimbriimonas</taxon>
    </lineage>
</organism>
<evidence type="ECO:0000313" key="4">
    <source>
        <dbReference type="EMBL" id="AIE83635.1"/>
    </source>
</evidence>
<dbReference type="InterPro" id="IPR000838">
    <property type="entry name" value="RNA_pol_sigma70_ECF_CS"/>
</dbReference>
<keyword evidence="5" id="KW-1185">Reference proteome</keyword>
<evidence type="ECO:0000256" key="1">
    <source>
        <dbReference type="RuleBase" id="RU000716"/>
    </source>
</evidence>
<name>A0A068NLL1_FIMGI</name>
<dbReference type="PROSITE" id="PS01063">
    <property type="entry name" value="SIGMA70_ECF"/>
    <property type="match status" value="1"/>
</dbReference>
<dbReference type="InterPro" id="IPR013325">
    <property type="entry name" value="RNA_pol_sigma_r2"/>
</dbReference>
<keyword evidence="1" id="KW-0731">Sigma factor</keyword>
<dbReference type="InterPro" id="IPR013324">
    <property type="entry name" value="RNA_pol_sigma_r3/r4-like"/>
</dbReference>
<dbReference type="EMBL" id="CP007139">
    <property type="protein sequence ID" value="AIE83635.1"/>
    <property type="molecule type" value="Genomic_DNA"/>
</dbReference>
<dbReference type="RefSeq" id="WP_025227696.1">
    <property type="nucleotide sequence ID" value="NZ_CP007139.1"/>
</dbReference>
<dbReference type="InterPro" id="IPR007627">
    <property type="entry name" value="RNA_pol_sigma70_r2"/>
</dbReference>
<dbReference type="SUPFAM" id="SSF88659">
    <property type="entry name" value="Sigma3 and sigma4 domains of RNA polymerase sigma factors"/>
    <property type="match status" value="1"/>
</dbReference>
<gene>
    <name evidence="4" type="ORF">OP10G_0267</name>
</gene>
<keyword evidence="1" id="KW-0804">Transcription</keyword>
<dbReference type="Pfam" id="PF20239">
    <property type="entry name" value="DUF6596"/>
    <property type="match status" value="1"/>
</dbReference>
<feature type="domain" description="DUF6596" evidence="3">
    <location>
        <begin position="171"/>
        <end position="272"/>
    </location>
</feature>
<keyword evidence="1" id="KW-0805">Transcription regulation</keyword>
<dbReference type="InterPro" id="IPR011990">
    <property type="entry name" value="TPR-like_helical_dom_sf"/>
</dbReference>
<dbReference type="InterPro" id="IPR046531">
    <property type="entry name" value="DUF6596"/>
</dbReference>
<sequence>MTLDFDTTFRRESARLTAGLTRAFGPARLTLAEDVVQETFIRAIHEWSLKGTPPNPSAWLTKVARNLALDRLRREGLYAGDGALQFATVDPAEPAMMDDELAMLLMCGHPALAAEAQIALTLKAVCGLGVGEIAKGLLSSETAVAQRLVRAKNTLREANVAFEMPPDPEARLGTALRVLYLLFNEGYLAASGSELTNSEICDEAILLTHRLASTKLGDRPEVRALLALMLLHSSRLPARVDGDGALCLLEDQDRSQWDRERIAMGLEMLGRSANGDRMTPYHCEAAIAACHACAPTFSETDWREVLAHYDDLVSLAPSGIAALNRAVAVAMVHGYACALQSMESIVAKEKLESYYLFAATRGRFLEKLGRRAEARLEYETALKLAGNEAERRFLSRRVRETRSGNSL</sequence>
<comment type="similarity">
    <text evidence="1">Belongs to the sigma-70 factor family. ECF subfamily.</text>
</comment>
<dbReference type="AlphaFoldDB" id="A0A068NLL1"/>
<dbReference type="Gene3D" id="1.25.40.10">
    <property type="entry name" value="Tetratricopeptide repeat domain"/>
    <property type="match status" value="1"/>
</dbReference>
<dbReference type="KEGG" id="fgi:OP10G_0267"/>
<dbReference type="STRING" id="661478.OP10G_0267"/>
<keyword evidence="1" id="KW-0238">DNA-binding</keyword>
<dbReference type="OrthoDB" id="9780299at2"/>
<dbReference type="eggNOG" id="COG4941">
    <property type="taxonomic scope" value="Bacteria"/>
</dbReference>
<dbReference type="GO" id="GO:0006352">
    <property type="term" value="P:DNA-templated transcription initiation"/>
    <property type="evidence" value="ECO:0007669"/>
    <property type="project" value="InterPro"/>
</dbReference>
<reference evidence="4 5" key="1">
    <citation type="journal article" date="2014" name="PLoS ONE">
        <title>The first complete genome sequence of the class fimbriimonadia in the phylum armatimonadetes.</title>
        <authorList>
            <person name="Hu Z.Y."/>
            <person name="Wang Y.Z."/>
            <person name="Im W.T."/>
            <person name="Wang S.Y."/>
            <person name="Zhao G.P."/>
            <person name="Zheng H.J."/>
            <person name="Quan Z.X."/>
        </authorList>
    </citation>
    <scope>NUCLEOTIDE SEQUENCE [LARGE SCALE GENOMIC DNA]</scope>
    <source>
        <strain evidence="4">Gsoil 348</strain>
    </source>
</reference>
<dbReference type="Pfam" id="PF04542">
    <property type="entry name" value="Sigma70_r2"/>
    <property type="match status" value="1"/>
</dbReference>
<evidence type="ECO:0000259" key="2">
    <source>
        <dbReference type="Pfam" id="PF04542"/>
    </source>
</evidence>
<accession>A0A068NLL1</accession>
<dbReference type="Gene3D" id="1.10.1740.10">
    <property type="match status" value="1"/>
</dbReference>
<dbReference type="GO" id="GO:0016987">
    <property type="term" value="F:sigma factor activity"/>
    <property type="evidence" value="ECO:0007669"/>
    <property type="project" value="UniProtKB-KW"/>
</dbReference>
<dbReference type="GO" id="GO:0003677">
    <property type="term" value="F:DNA binding"/>
    <property type="evidence" value="ECO:0007669"/>
    <property type="project" value="UniProtKB-KW"/>
</dbReference>
<dbReference type="SUPFAM" id="SSF88946">
    <property type="entry name" value="Sigma2 domain of RNA polymerase sigma factors"/>
    <property type="match status" value="1"/>
</dbReference>
<protein>
    <recommendedName>
        <fullName evidence="1">RNA polymerase sigma factor</fullName>
    </recommendedName>
</protein>
<dbReference type="Proteomes" id="UP000027982">
    <property type="component" value="Chromosome"/>
</dbReference>
<dbReference type="HOGENOM" id="CLU_035311_1_0_0"/>
<dbReference type="PANTHER" id="PTHR47756:SF2">
    <property type="entry name" value="BLL6612 PROTEIN"/>
    <property type="match status" value="1"/>
</dbReference>